<keyword evidence="2" id="KW-0238">DNA-binding</keyword>
<keyword evidence="3" id="KW-0233">DNA recombination</keyword>
<dbReference type="PANTHER" id="PTHR30349:SF41">
    <property type="entry name" value="INTEGRASE_RECOMBINASE PROTEIN MJ0367-RELATED"/>
    <property type="match status" value="1"/>
</dbReference>
<dbReference type="InterPro" id="IPR036388">
    <property type="entry name" value="WH-like_DNA-bd_sf"/>
</dbReference>
<dbReference type="InterPro" id="IPR002104">
    <property type="entry name" value="Integrase_catalytic"/>
</dbReference>
<reference evidence="6" key="1">
    <citation type="submission" date="2021-08" db="EMBL/GenBank/DDBJ databases">
        <authorList>
            <person name="Stevens D.C."/>
        </authorList>
    </citation>
    <scope>NUCLEOTIDE SEQUENCE</scope>
    <source>
        <strain evidence="6">DSM 53165</strain>
    </source>
</reference>
<dbReference type="InterPro" id="IPR050090">
    <property type="entry name" value="Tyrosine_recombinase_XerCD"/>
</dbReference>
<dbReference type="SUPFAM" id="SSF56349">
    <property type="entry name" value="DNA breaking-rejoining enzymes"/>
    <property type="match status" value="1"/>
</dbReference>
<feature type="compositionally biased region" description="Low complexity" evidence="4">
    <location>
        <begin position="7"/>
        <end position="16"/>
    </location>
</feature>
<dbReference type="CDD" id="cd01189">
    <property type="entry name" value="INT_ICEBs1_C_like"/>
    <property type="match status" value="1"/>
</dbReference>
<feature type="domain" description="Tyr recombinase" evidence="5">
    <location>
        <begin position="305"/>
        <end position="486"/>
    </location>
</feature>
<comment type="similarity">
    <text evidence="1">Belongs to the 'phage' integrase family.</text>
</comment>
<feature type="region of interest" description="Disordered" evidence="4">
    <location>
        <begin position="181"/>
        <end position="200"/>
    </location>
</feature>
<sequence length="522" mass="58732">MQAQACPPITRTTSRPRPQHDEGRNWTSDAGPDECEFTRVGVGVGDLDPDHLLKAHEVAQILRTSIRTLERWRAKGEGPPHSCNGRRVAYRAGAVLAWVRQETRGRKEPAPLETKHTCKPVTCCPYIKDSSRWHADLEYIDPRTGKPDRKRRVAPAGLTLEGAIAWGEGERLRIVTELARSVSTDTREESEEEQPKKKTTAPTLAELWPEFSAKYIAAQKHNTRVMYGCHWTRHIAEALGDVRADQIDLAAMNKLRDDLECKGMAISSQKKVIEKVRRMLTWAMRRTKIPFAEIPTIEWDKVKKRKLEIFSPEDLEHFVGSGAKDTYERVLALLLADAVLRIGETAGLMWEDIDFAEGTMEIRRNVCQGVLQDTPKGEEGTIPLTPRLAAALKKLWEQSDHAFVLGRGAVEYPSDRALGKRVLRMQRDADLRQHGPHRCRHSRLTHLAERGIKPYALQALARHASLKTTMSYYIHTDKRKLAREAVAEIAAMTGPPVPPAPSARFGNAAEAKRKKLRIALAA</sequence>
<dbReference type="Pfam" id="PF00589">
    <property type="entry name" value="Phage_integrase"/>
    <property type="match status" value="1"/>
</dbReference>
<dbReference type="RefSeq" id="WP_224197026.1">
    <property type="nucleotide sequence ID" value="NZ_JAIRAU010000056.1"/>
</dbReference>
<evidence type="ECO:0000256" key="1">
    <source>
        <dbReference type="ARBA" id="ARBA00008857"/>
    </source>
</evidence>
<evidence type="ECO:0000256" key="4">
    <source>
        <dbReference type="SAM" id="MobiDB-lite"/>
    </source>
</evidence>
<dbReference type="Pfam" id="PF12728">
    <property type="entry name" value="HTH_17"/>
    <property type="match status" value="1"/>
</dbReference>
<dbReference type="EMBL" id="JAIRAU010000056">
    <property type="protein sequence ID" value="MBZ5715285.1"/>
    <property type="molecule type" value="Genomic_DNA"/>
</dbReference>
<dbReference type="InterPro" id="IPR011010">
    <property type="entry name" value="DNA_brk_join_enz"/>
</dbReference>
<dbReference type="InterPro" id="IPR009061">
    <property type="entry name" value="DNA-bd_dom_put_sf"/>
</dbReference>
<gene>
    <name evidence="6" type="ORF">K7C98_39130</name>
</gene>
<evidence type="ECO:0000313" key="7">
    <source>
        <dbReference type="Proteomes" id="UP001139031"/>
    </source>
</evidence>
<evidence type="ECO:0000256" key="2">
    <source>
        <dbReference type="ARBA" id="ARBA00023125"/>
    </source>
</evidence>
<dbReference type="Gene3D" id="1.10.150.130">
    <property type="match status" value="1"/>
</dbReference>
<dbReference type="InterPro" id="IPR013762">
    <property type="entry name" value="Integrase-like_cat_sf"/>
</dbReference>
<organism evidence="6 7">
    <name type="scientific">Nannocystis pusilla</name>
    <dbReference type="NCBI Taxonomy" id="889268"/>
    <lineage>
        <taxon>Bacteria</taxon>
        <taxon>Pseudomonadati</taxon>
        <taxon>Myxococcota</taxon>
        <taxon>Polyangia</taxon>
        <taxon>Nannocystales</taxon>
        <taxon>Nannocystaceae</taxon>
        <taxon>Nannocystis</taxon>
    </lineage>
</organism>
<proteinExistence type="inferred from homology"/>
<evidence type="ECO:0000259" key="5">
    <source>
        <dbReference type="PROSITE" id="PS51898"/>
    </source>
</evidence>
<dbReference type="InterPro" id="IPR041657">
    <property type="entry name" value="HTH_17"/>
</dbReference>
<dbReference type="Gene3D" id="1.10.443.10">
    <property type="entry name" value="Intergrase catalytic core"/>
    <property type="match status" value="1"/>
</dbReference>
<evidence type="ECO:0000256" key="3">
    <source>
        <dbReference type="ARBA" id="ARBA00023172"/>
    </source>
</evidence>
<protein>
    <submittedName>
        <fullName evidence="6">Tyrosine-type recombinase/integrase</fullName>
    </submittedName>
</protein>
<keyword evidence="7" id="KW-1185">Reference proteome</keyword>
<dbReference type="PROSITE" id="PS51898">
    <property type="entry name" value="TYR_RECOMBINASE"/>
    <property type="match status" value="1"/>
</dbReference>
<feature type="region of interest" description="Disordered" evidence="4">
    <location>
        <begin position="1"/>
        <end position="32"/>
    </location>
</feature>
<dbReference type="PANTHER" id="PTHR30349">
    <property type="entry name" value="PHAGE INTEGRASE-RELATED"/>
    <property type="match status" value="1"/>
</dbReference>
<name>A0ABS7U4Q6_9BACT</name>
<evidence type="ECO:0000313" key="6">
    <source>
        <dbReference type="EMBL" id="MBZ5715285.1"/>
    </source>
</evidence>
<dbReference type="Proteomes" id="UP001139031">
    <property type="component" value="Unassembled WGS sequence"/>
</dbReference>
<comment type="caution">
    <text evidence="6">The sequence shown here is derived from an EMBL/GenBank/DDBJ whole genome shotgun (WGS) entry which is preliminary data.</text>
</comment>
<dbReference type="InterPro" id="IPR010998">
    <property type="entry name" value="Integrase_recombinase_N"/>
</dbReference>
<accession>A0ABS7U4Q6</accession>
<dbReference type="SUPFAM" id="SSF46955">
    <property type="entry name" value="Putative DNA-binding domain"/>
    <property type="match status" value="1"/>
</dbReference>
<dbReference type="Gene3D" id="1.10.10.10">
    <property type="entry name" value="Winged helix-like DNA-binding domain superfamily/Winged helix DNA-binding domain"/>
    <property type="match status" value="1"/>
</dbReference>